<dbReference type="InterPro" id="IPR036864">
    <property type="entry name" value="Zn2-C6_fun-type_DNA-bd_sf"/>
</dbReference>
<feature type="compositionally biased region" description="Polar residues" evidence="1">
    <location>
        <begin position="146"/>
        <end position="155"/>
    </location>
</feature>
<evidence type="ECO:0000256" key="1">
    <source>
        <dbReference type="SAM" id="MobiDB-lite"/>
    </source>
</evidence>
<comment type="caution">
    <text evidence="2">The sequence shown here is derived from an EMBL/GenBank/DDBJ whole genome shotgun (WGS) entry which is preliminary data.</text>
</comment>
<dbReference type="Proteomes" id="UP001642501">
    <property type="component" value="Unassembled WGS sequence"/>
</dbReference>
<dbReference type="Gene3D" id="4.10.240.10">
    <property type="entry name" value="Zn(2)-C6 fungal-type DNA-binding domain"/>
    <property type="match status" value="1"/>
</dbReference>
<reference evidence="2 3" key="1">
    <citation type="submission" date="2024-01" db="EMBL/GenBank/DDBJ databases">
        <authorList>
            <person name="Allen C."/>
            <person name="Tagirdzhanova G."/>
        </authorList>
    </citation>
    <scope>NUCLEOTIDE SEQUENCE [LARGE SCALE GENOMIC DNA]</scope>
    <source>
        <strain evidence="2 3">CBS 573.63</strain>
    </source>
</reference>
<keyword evidence="3" id="KW-1185">Reference proteome</keyword>
<name>A0ABP0DNR0_9PEZI</name>
<evidence type="ECO:0000313" key="2">
    <source>
        <dbReference type="EMBL" id="CAK7269914.1"/>
    </source>
</evidence>
<evidence type="ECO:0000313" key="3">
    <source>
        <dbReference type="Proteomes" id="UP001642501"/>
    </source>
</evidence>
<accession>A0ABP0DNR0</accession>
<organism evidence="2 3">
    <name type="scientific">Sporothrix epigloea</name>
    <dbReference type="NCBI Taxonomy" id="1892477"/>
    <lineage>
        <taxon>Eukaryota</taxon>
        <taxon>Fungi</taxon>
        <taxon>Dikarya</taxon>
        <taxon>Ascomycota</taxon>
        <taxon>Pezizomycotina</taxon>
        <taxon>Sordariomycetes</taxon>
        <taxon>Sordariomycetidae</taxon>
        <taxon>Ophiostomatales</taxon>
        <taxon>Ophiostomataceae</taxon>
        <taxon>Sporothrix</taxon>
    </lineage>
</organism>
<sequence>MYDMLGKSPMRRQNHSCDQCRRSKRACDAPSVAGERDLYVRSDNGVATLSAVPIGTPVTRVNVQIKYPPCSYCFKTNKTCTLEWARSQMQAAEATYANRAIVYRQRRRRAPVQYVQVEHPPDGSDPSSAAHFFMAVYPSPPHPSPSALQTASDYSAGSIGPDGSLDPHGDVPIPWPCQPSSSHDPSHDLAMFAPQPTTIHQQQQTLHNLSDSVDNLDGVNFNPSSGTVGLASTLGCDPIATLDTSTDLIVPTFDGMPFTGSELVSQPVFHYMAPDSTAPWGVGVLPLHTSGLELVNHHDSLNVPPSDSFRSANSEEDDGNSTSATTADNYALQHSASFNHPPYAGAAAQHCVPPYSAMVSPSSHNALEFQIATRINNDTISEGLLQIYHDVLEHNLTCWITEETCPYNVWARPPKQKVVRLLGNNGDAQTVAVGGRRTWSPHSDYQQQFGPTWSNRVYRRVMELDKKAQGAKIMRLTVDQNRRSQKTLHLAIMAFATQWAQGSQRQRETYAAGFATMNGATTNEFDRNIQRSLWQQARQALQDCADIECYRVVCAELIFSITQRPWEESEFAELELTTSSTACGDDLLPSESDVNTQRAQARRRRDAILGKLDEVISKDGPPIFVERAARKMHALKSKFDDYQLGFLGETAQGKRKRHSGQGAHDFTDLMSPHLASEESQTVGLLFWLAVMFDTISASMTGRPVVLADDESQHEAAEHDAVFSDRVYASTTGLDGNTESISLADIAQTMHSHSNSHSGSNGVNPTNFSTNFPSGKKNNRWRIDLFIQDDPSRQSTTQSYHFPCPYDDAARVVTRCAPVKVLLYRQVLYLQSMLRKPYVHKGTPIEEVIQETLMVHRYWNLTYGDFFCELIQHYSVVPTRIRGWFVCLLAHWHLGALLMADLVDAIDENRIGDDASRVLRINAGTVESIRRSSALQLADLARVATPLMANADSDPSMPDFHYAVREGTILTEPWTILLIRAFSKASVIHLHAADDIRDQHLADLLVVEDEASRKSLQLCEECIQALWYLGKKSDMARNVAVVLSRAMNV</sequence>
<proteinExistence type="predicted"/>
<gene>
    <name evidence="2" type="ORF">SEPCBS57363_003838</name>
</gene>
<protein>
    <recommendedName>
        <fullName evidence="4">Zn(2)-C6 fungal-type domain-containing protein</fullName>
    </recommendedName>
</protein>
<evidence type="ECO:0008006" key="4">
    <source>
        <dbReference type="Google" id="ProtNLM"/>
    </source>
</evidence>
<feature type="compositionally biased region" description="Polar residues" evidence="1">
    <location>
        <begin position="303"/>
        <end position="312"/>
    </location>
</feature>
<dbReference type="EMBL" id="CAWUOM010000065">
    <property type="protein sequence ID" value="CAK7269914.1"/>
    <property type="molecule type" value="Genomic_DNA"/>
</dbReference>
<feature type="region of interest" description="Disordered" evidence="1">
    <location>
        <begin position="303"/>
        <end position="325"/>
    </location>
</feature>
<feature type="region of interest" description="Disordered" evidence="1">
    <location>
        <begin position="143"/>
        <end position="162"/>
    </location>
</feature>